<dbReference type="RefSeq" id="WP_344815027.1">
    <property type="nucleotide sequence ID" value="NZ_BAABCT010000001.1"/>
</dbReference>
<protein>
    <submittedName>
        <fullName evidence="1">Uncharacterized protein</fullName>
    </submittedName>
</protein>
<evidence type="ECO:0000313" key="1">
    <source>
        <dbReference type="EMBL" id="GAA4061667.1"/>
    </source>
</evidence>
<organism evidence="1 2">
    <name type="scientific">Flavobacterium cheonanense</name>
    <dbReference type="NCBI Taxonomy" id="706183"/>
    <lineage>
        <taxon>Bacteria</taxon>
        <taxon>Pseudomonadati</taxon>
        <taxon>Bacteroidota</taxon>
        <taxon>Flavobacteriia</taxon>
        <taxon>Flavobacteriales</taxon>
        <taxon>Flavobacteriaceae</taxon>
        <taxon>Flavobacterium</taxon>
    </lineage>
</organism>
<comment type="caution">
    <text evidence="1">The sequence shown here is derived from an EMBL/GenBank/DDBJ whole genome shotgun (WGS) entry which is preliminary data.</text>
</comment>
<keyword evidence="2" id="KW-1185">Reference proteome</keyword>
<dbReference type="EMBL" id="BAABCT010000001">
    <property type="protein sequence ID" value="GAA4061667.1"/>
    <property type="molecule type" value="Genomic_DNA"/>
</dbReference>
<dbReference type="Proteomes" id="UP001500367">
    <property type="component" value="Unassembled WGS sequence"/>
</dbReference>
<name>A0ABP7V8Q8_9FLAO</name>
<evidence type="ECO:0000313" key="2">
    <source>
        <dbReference type="Proteomes" id="UP001500367"/>
    </source>
</evidence>
<sequence length="152" mass="17368">MRNRINKNSQHLINFLEEKSNNGLNTITIPLQKKRKVFDSFEIHPIYKNFKICGINVERRVMPADTVFPIEIFNLVLNSLSKAEDFTLPNGKAQGNRMDDEALSSNTIEYIVAKEIYKKNDGDTIDRRISVISNVLIASELCESRPSALKLK</sequence>
<reference evidence="2" key="1">
    <citation type="journal article" date="2019" name="Int. J. Syst. Evol. Microbiol.">
        <title>The Global Catalogue of Microorganisms (GCM) 10K type strain sequencing project: providing services to taxonomists for standard genome sequencing and annotation.</title>
        <authorList>
            <consortium name="The Broad Institute Genomics Platform"/>
            <consortium name="The Broad Institute Genome Sequencing Center for Infectious Disease"/>
            <person name="Wu L."/>
            <person name="Ma J."/>
        </authorList>
    </citation>
    <scope>NUCLEOTIDE SEQUENCE [LARGE SCALE GENOMIC DNA]</scope>
    <source>
        <strain evidence="2">JCM 17069</strain>
    </source>
</reference>
<accession>A0ABP7V8Q8</accession>
<proteinExistence type="predicted"/>
<gene>
    <name evidence="1" type="ORF">GCM10022389_02650</name>
</gene>